<dbReference type="GO" id="GO:0005886">
    <property type="term" value="C:plasma membrane"/>
    <property type="evidence" value="ECO:0007669"/>
    <property type="project" value="TreeGrafter"/>
</dbReference>
<keyword evidence="9" id="KW-1185">Reference proteome</keyword>
<dbReference type="Proteomes" id="UP001303889">
    <property type="component" value="Unassembled WGS sequence"/>
</dbReference>
<sequence length="552" mass="60485">MSILSPKRLKARIEPHLHWRVPFQAGVYANSPRWSNKDLDPIPPEKRTWGGADYWAYWVSDMLAPPLASTVSSVMSLGFTARETIPIVFCGFLICSVVVTLTGKMGAKYSISYPVIVRSIFGMYGSMPAICIRAFVALMWTAILTVQAGAFLQRMIEAIWPSFITFPNHLPESANITSAGLLSLFLYWIAQTILAIMPIEKLRILFLVKAVIVPPTFVALFLWAAIVTHGGGPLVTGDMKITSPYLGTAYSALTGLNVMIGLFSSMAVNMPDFGRFSKNRLAGGHQFLALPIIGTLGALTPIFVTSANMYIWGTFDWYMPNVIANFDSRAAKFFTGFAFMLATIGNQVAAGSYPFSNDVTGIWPKYINIFRATLFISIFCIISTPWNIIKNAAGLLAFLSGYSCLMGPLAGIMVADYYIIKKRKLDIHAMYQDGPDGIYWYTGGFNLRAFIAFGVAVAPLMPGFAKSIEPGLDVGGAWKIYAFAWLFGFAVAFTTYVGINWYVWPQTVSLVEEEVLPPQKGEVPSGAESETIEGKDGAEEGVAVAAEKKMEV</sequence>
<dbReference type="GO" id="GO:0015205">
    <property type="term" value="F:nucleobase transmembrane transporter activity"/>
    <property type="evidence" value="ECO:0007669"/>
    <property type="project" value="TreeGrafter"/>
</dbReference>
<feature type="transmembrane region" description="Helical" evidence="7">
    <location>
        <begin position="85"/>
        <end position="103"/>
    </location>
</feature>
<comment type="subcellular location">
    <subcellularLocation>
        <location evidence="1">Membrane</location>
        <topology evidence="1">Multi-pass membrane protein</topology>
    </subcellularLocation>
</comment>
<comment type="caution">
    <text evidence="8">The sequence shown here is derived from an EMBL/GenBank/DDBJ whole genome shotgun (WGS) entry which is preliminary data.</text>
</comment>
<feature type="transmembrane region" description="Helical" evidence="7">
    <location>
        <begin position="438"/>
        <end position="460"/>
    </location>
</feature>
<reference evidence="8" key="2">
    <citation type="submission" date="2023-05" db="EMBL/GenBank/DDBJ databases">
        <authorList>
            <consortium name="Lawrence Berkeley National Laboratory"/>
            <person name="Steindorff A."/>
            <person name="Hensen N."/>
            <person name="Bonometti L."/>
            <person name="Westerberg I."/>
            <person name="Brannstrom I.O."/>
            <person name="Guillou S."/>
            <person name="Cros-Aarteil S."/>
            <person name="Calhoun S."/>
            <person name="Haridas S."/>
            <person name="Kuo A."/>
            <person name="Mondo S."/>
            <person name="Pangilinan J."/>
            <person name="Riley R."/>
            <person name="Labutti K."/>
            <person name="Andreopoulos B."/>
            <person name="Lipzen A."/>
            <person name="Chen C."/>
            <person name="Yanf M."/>
            <person name="Daum C."/>
            <person name="Ng V."/>
            <person name="Clum A."/>
            <person name="Ohm R."/>
            <person name="Martin F."/>
            <person name="Silar P."/>
            <person name="Natvig D."/>
            <person name="Lalanne C."/>
            <person name="Gautier V."/>
            <person name="Ament-Velasquez S.L."/>
            <person name="Kruys A."/>
            <person name="Hutchinson M.I."/>
            <person name="Powell A.J."/>
            <person name="Barry K."/>
            <person name="Miller A.N."/>
            <person name="Grigoriev I.V."/>
            <person name="Debuchy R."/>
            <person name="Gladieux P."/>
            <person name="Thoren M.H."/>
            <person name="Johannesson H."/>
        </authorList>
    </citation>
    <scope>NUCLEOTIDE SEQUENCE</scope>
    <source>
        <strain evidence="8">CBS 103.79</strain>
    </source>
</reference>
<dbReference type="AlphaFoldDB" id="A0AAN6RRH9"/>
<dbReference type="EMBL" id="MU855737">
    <property type="protein sequence ID" value="KAK3899808.1"/>
    <property type="molecule type" value="Genomic_DNA"/>
</dbReference>
<keyword evidence="3 7" id="KW-0812">Transmembrane</keyword>
<keyword evidence="4 7" id="KW-1133">Transmembrane helix</keyword>
<evidence type="ECO:0000313" key="9">
    <source>
        <dbReference type="Proteomes" id="UP001303889"/>
    </source>
</evidence>
<comment type="similarity">
    <text evidence="2">Belongs to the purine-cytosine permease (2.A.39) family.</text>
</comment>
<feature type="transmembrane region" description="Helical" evidence="7">
    <location>
        <begin position="288"/>
        <end position="313"/>
    </location>
</feature>
<dbReference type="PANTHER" id="PTHR30618">
    <property type="entry name" value="NCS1 FAMILY PURINE/PYRIMIDINE TRANSPORTER"/>
    <property type="match status" value="1"/>
</dbReference>
<feature type="region of interest" description="Disordered" evidence="6">
    <location>
        <begin position="519"/>
        <end position="540"/>
    </location>
</feature>
<gene>
    <name evidence="8" type="ORF">C8A05DRAFT_36557</name>
</gene>
<proteinExistence type="inferred from homology"/>
<dbReference type="PANTHER" id="PTHR30618:SF0">
    <property type="entry name" value="PURINE-URACIL PERMEASE NCS1"/>
    <property type="match status" value="1"/>
</dbReference>
<evidence type="ECO:0000256" key="7">
    <source>
        <dbReference type="SAM" id="Phobius"/>
    </source>
</evidence>
<evidence type="ECO:0000256" key="6">
    <source>
        <dbReference type="SAM" id="MobiDB-lite"/>
    </source>
</evidence>
<feature type="transmembrane region" description="Helical" evidence="7">
    <location>
        <begin position="204"/>
        <end position="226"/>
    </location>
</feature>
<dbReference type="InterPro" id="IPR001248">
    <property type="entry name" value="Pur-cyt_permease"/>
</dbReference>
<protein>
    <submittedName>
        <fullName evidence="8">Permease for cytosine/purines, uracil, thiamine, allantoin-domain-containing protein</fullName>
    </submittedName>
</protein>
<evidence type="ECO:0000256" key="4">
    <source>
        <dbReference type="ARBA" id="ARBA00022989"/>
    </source>
</evidence>
<accession>A0AAN6RRH9</accession>
<keyword evidence="5 7" id="KW-0472">Membrane</keyword>
<evidence type="ECO:0000313" key="8">
    <source>
        <dbReference type="EMBL" id="KAK3899808.1"/>
    </source>
</evidence>
<feature type="transmembrane region" description="Helical" evidence="7">
    <location>
        <begin position="480"/>
        <end position="503"/>
    </location>
</feature>
<feature type="transmembrane region" description="Helical" evidence="7">
    <location>
        <begin position="368"/>
        <end position="389"/>
    </location>
</feature>
<feature type="transmembrane region" description="Helical" evidence="7">
    <location>
        <begin position="395"/>
        <end position="418"/>
    </location>
</feature>
<evidence type="ECO:0000256" key="2">
    <source>
        <dbReference type="ARBA" id="ARBA00008974"/>
    </source>
</evidence>
<feature type="transmembrane region" description="Helical" evidence="7">
    <location>
        <begin position="246"/>
        <end position="268"/>
    </location>
</feature>
<reference evidence="8" key="1">
    <citation type="journal article" date="2023" name="Mol. Phylogenet. Evol.">
        <title>Genome-scale phylogeny and comparative genomics of the fungal order Sordariales.</title>
        <authorList>
            <person name="Hensen N."/>
            <person name="Bonometti L."/>
            <person name="Westerberg I."/>
            <person name="Brannstrom I.O."/>
            <person name="Guillou S."/>
            <person name="Cros-Aarteil S."/>
            <person name="Calhoun S."/>
            <person name="Haridas S."/>
            <person name="Kuo A."/>
            <person name="Mondo S."/>
            <person name="Pangilinan J."/>
            <person name="Riley R."/>
            <person name="LaButti K."/>
            <person name="Andreopoulos B."/>
            <person name="Lipzen A."/>
            <person name="Chen C."/>
            <person name="Yan M."/>
            <person name="Daum C."/>
            <person name="Ng V."/>
            <person name="Clum A."/>
            <person name="Steindorff A."/>
            <person name="Ohm R.A."/>
            <person name="Martin F."/>
            <person name="Silar P."/>
            <person name="Natvig D.O."/>
            <person name="Lalanne C."/>
            <person name="Gautier V."/>
            <person name="Ament-Velasquez S.L."/>
            <person name="Kruys A."/>
            <person name="Hutchinson M.I."/>
            <person name="Powell A.J."/>
            <person name="Barry K."/>
            <person name="Miller A.N."/>
            <person name="Grigoriev I.V."/>
            <person name="Debuchy R."/>
            <person name="Gladieux P."/>
            <person name="Hiltunen Thoren M."/>
            <person name="Johannesson H."/>
        </authorList>
    </citation>
    <scope>NUCLEOTIDE SEQUENCE</scope>
    <source>
        <strain evidence="8">CBS 103.79</strain>
    </source>
</reference>
<organism evidence="8 9">
    <name type="scientific">Staphylotrichum tortipilum</name>
    <dbReference type="NCBI Taxonomy" id="2831512"/>
    <lineage>
        <taxon>Eukaryota</taxon>
        <taxon>Fungi</taxon>
        <taxon>Dikarya</taxon>
        <taxon>Ascomycota</taxon>
        <taxon>Pezizomycotina</taxon>
        <taxon>Sordariomycetes</taxon>
        <taxon>Sordariomycetidae</taxon>
        <taxon>Sordariales</taxon>
        <taxon>Chaetomiaceae</taxon>
        <taxon>Staphylotrichum</taxon>
    </lineage>
</organism>
<evidence type="ECO:0000256" key="5">
    <source>
        <dbReference type="ARBA" id="ARBA00023136"/>
    </source>
</evidence>
<feature type="transmembrane region" description="Helical" evidence="7">
    <location>
        <begin position="333"/>
        <end position="356"/>
    </location>
</feature>
<name>A0AAN6RRH9_9PEZI</name>
<dbReference type="Gene3D" id="1.10.4160.10">
    <property type="entry name" value="Hydantoin permease"/>
    <property type="match status" value="1"/>
</dbReference>
<evidence type="ECO:0000256" key="1">
    <source>
        <dbReference type="ARBA" id="ARBA00004141"/>
    </source>
</evidence>
<dbReference type="InterPro" id="IPR045225">
    <property type="entry name" value="Uracil/uridine/allantoin_perm"/>
</dbReference>
<dbReference type="Pfam" id="PF02133">
    <property type="entry name" value="Transp_cyt_pur"/>
    <property type="match status" value="1"/>
</dbReference>
<feature type="transmembrane region" description="Helical" evidence="7">
    <location>
        <begin position="176"/>
        <end position="197"/>
    </location>
</feature>
<evidence type="ECO:0000256" key="3">
    <source>
        <dbReference type="ARBA" id="ARBA00022692"/>
    </source>
</evidence>